<dbReference type="Proteomes" id="UP000218231">
    <property type="component" value="Unassembled WGS sequence"/>
</dbReference>
<reference evidence="3 4" key="1">
    <citation type="journal article" date="2017" name="Curr. Biol.">
        <title>Genome architecture and evolution of a unichromosomal asexual nematode.</title>
        <authorList>
            <person name="Fradin H."/>
            <person name="Zegar C."/>
            <person name="Gutwein M."/>
            <person name="Lucas J."/>
            <person name="Kovtun M."/>
            <person name="Corcoran D."/>
            <person name="Baugh L.R."/>
            <person name="Kiontke K."/>
            <person name="Gunsalus K."/>
            <person name="Fitch D.H."/>
            <person name="Piano F."/>
        </authorList>
    </citation>
    <scope>NUCLEOTIDE SEQUENCE [LARGE SCALE GENOMIC DNA]</scope>
    <source>
        <strain evidence="3">PF1309</strain>
    </source>
</reference>
<protein>
    <submittedName>
        <fullName evidence="3">Uncharacterized protein</fullName>
    </submittedName>
</protein>
<sequence>MTTTTILSFFVILFCLMSQANAWESWNITDPDSGLPCLTLETDAIEFMLRYNESNKTHAYTAKLIKTISMKGNCSVFHNNATYSIIEVFLFFRQTTQLILQAIILVRTNEHDAVHESWTVKFWFQKMDDTTMKKSRNIRGYREDYGFLNAFNLARYELITASTKESPHPSNISYAELERLDMRDSQLDNGIKCSELMLLFSDNSMITFRGLDFFILVKNDDGHYVVHRIYNLCSMDQELIAYSTSDFLAIGVIVGFIFLLCRYCFIRDDDN</sequence>
<evidence type="ECO:0000256" key="2">
    <source>
        <dbReference type="SAM" id="SignalP"/>
    </source>
</evidence>
<comment type="caution">
    <text evidence="3">The sequence shown here is derived from an EMBL/GenBank/DDBJ whole genome shotgun (WGS) entry which is preliminary data.</text>
</comment>
<feature type="signal peptide" evidence="2">
    <location>
        <begin position="1"/>
        <end position="22"/>
    </location>
</feature>
<dbReference type="AlphaFoldDB" id="A0A2A2M115"/>
<keyword evidence="1" id="KW-0812">Transmembrane</keyword>
<keyword evidence="2" id="KW-0732">Signal</keyword>
<organism evidence="3 4">
    <name type="scientific">Diploscapter pachys</name>
    <dbReference type="NCBI Taxonomy" id="2018661"/>
    <lineage>
        <taxon>Eukaryota</taxon>
        <taxon>Metazoa</taxon>
        <taxon>Ecdysozoa</taxon>
        <taxon>Nematoda</taxon>
        <taxon>Chromadorea</taxon>
        <taxon>Rhabditida</taxon>
        <taxon>Rhabditina</taxon>
        <taxon>Rhabditomorpha</taxon>
        <taxon>Rhabditoidea</taxon>
        <taxon>Rhabditidae</taxon>
        <taxon>Diploscapter</taxon>
    </lineage>
</organism>
<name>A0A2A2M115_9BILA</name>
<keyword evidence="4" id="KW-1185">Reference proteome</keyword>
<evidence type="ECO:0000313" key="3">
    <source>
        <dbReference type="EMBL" id="PAV92053.1"/>
    </source>
</evidence>
<evidence type="ECO:0000313" key="4">
    <source>
        <dbReference type="Proteomes" id="UP000218231"/>
    </source>
</evidence>
<evidence type="ECO:0000256" key="1">
    <source>
        <dbReference type="SAM" id="Phobius"/>
    </source>
</evidence>
<dbReference type="STRING" id="2018661.A0A2A2M115"/>
<feature type="chain" id="PRO_5012494368" evidence="2">
    <location>
        <begin position="23"/>
        <end position="271"/>
    </location>
</feature>
<feature type="transmembrane region" description="Helical" evidence="1">
    <location>
        <begin position="247"/>
        <end position="265"/>
    </location>
</feature>
<keyword evidence="1" id="KW-0472">Membrane</keyword>
<accession>A0A2A2M115</accession>
<dbReference type="EMBL" id="LIAE01006274">
    <property type="protein sequence ID" value="PAV92053.1"/>
    <property type="molecule type" value="Genomic_DNA"/>
</dbReference>
<proteinExistence type="predicted"/>
<keyword evidence="1" id="KW-1133">Transmembrane helix</keyword>
<gene>
    <name evidence="3" type="ORF">WR25_22711</name>
</gene>